<dbReference type="SMART" id="SM00346">
    <property type="entry name" value="HTH_ICLR"/>
    <property type="match status" value="1"/>
</dbReference>
<dbReference type="EMBL" id="BAABGT010000030">
    <property type="protein sequence ID" value="GAA4545256.1"/>
    <property type="molecule type" value="Genomic_DNA"/>
</dbReference>
<name>A0ABP8RQL9_9PSEU</name>
<dbReference type="InterPro" id="IPR036388">
    <property type="entry name" value="WH-like_DNA-bd_sf"/>
</dbReference>
<organism evidence="6 7">
    <name type="scientific">Pseudonocardia xishanensis</name>
    <dbReference type="NCBI Taxonomy" id="630995"/>
    <lineage>
        <taxon>Bacteria</taxon>
        <taxon>Bacillati</taxon>
        <taxon>Actinomycetota</taxon>
        <taxon>Actinomycetes</taxon>
        <taxon>Pseudonocardiales</taxon>
        <taxon>Pseudonocardiaceae</taxon>
        <taxon>Pseudonocardia</taxon>
    </lineage>
</organism>
<evidence type="ECO:0000259" key="5">
    <source>
        <dbReference type="PROSITE" id="PS51078"/>
    </source>
</evidence>
<protein>
    <submittedName>
        <fullName evidence="6">IclR family transcriptional regulator</fullName>
    </submittedName>
</protein>
<evidence type="ECO:0000256" key="1">
    <source>
        <dbReference type="ARBA" id="ARBA00023015"/>
    </source>
</evidence>
<evidence type="ECO:0000259" key="4">
    <source>
        <dbReference type="PROSITE" id="PS51077"/>
    </source>
</evidence>
<dbReference type="Pfam" id="PF09339">
    <property type="entry name" value="HTH_IclR"/>
    <property type="match status" value="1"/>
</dbReference>
<dbReference type="Gene3D" id="3.30.450.40">
    <property type="match status" value="1"/>
</dbReference>
<dbReference type="Proteomes" id="UP001501598">
    <property type="component" value="Unassembled WGS sequence"/>
</dbReference>
<feature type="domain" description="IclR-ED" evidence="5">
    <location>
        <begin position="82"/>
        <end position="259"/>
    </location>
</feature>
<dbReference type="PROSITE" id="PS51078">
    <property type="entry name" value="ICLR_ED"/>
    <property type="match status" value="1"/>
</dbReference>
<accession>A0ABP8RQL9</accession>
<evidence type="ECO:0000256" key="3">
    <source>
        <dbReference type="ARBA" id="ARBA00023163"/>
    </source>
</evidence>
<evidence type="ECO:0000313" key="7">
    <source>
        <dbReference type="Proteomes" id="UP001501598"/>
    </source>
</evidence>
<dbReference type="InterPro" id="IPR029016">
    <property type="entry name" value="GAF-like_dom_sf"/>
</dbReference>
<dbReference type="Gene3D" id="1.10.10.10">
    <property type="entry name" value="Winged helix-like DNA-binding domain superfamily/Winged helix DNA-binding domain"/>
    <property type="match status" value="1"/>
</dbReference>
<comment type="caution">
    <text evidence="6">The sequence shown here is derived from an EMBL/GenBank/DDBJ whole genome shotgun (WGS) entry which is preliminary data.</text>
</comment>
<keyword evidence="7" id="KW-1185">Reference proteome</keyword>
<keyword evidence="1" id="KW-0805">Transcription regulation</keyword>
<gene>
    <name evidence="6" type="ORF">GCM10023175_24680</name>
</gene>
<keyword evidence="2" id="KW-0238">DNA-binding</keyword>
<dbReference type="InterPro" id="IPR036390">
    <property type="entry name" value="WH_DNA-bd_sf"/>
</dbReference>
<evidence type="ECO:0000256" key="2">
    <source>
        <dbReference type="ARBA" id="ARBA00023125"/>
    </source>
</evidence>
<sequence length="285" mass="30541">MSSVLQFGGAAAVSAAEPPSSMIERVTLILDLFVERPGQRFMLEEVSRRTGLPRSSAHRILEQMVQLRWACRSAAGYGLGSRVPGMGDVAGATALRAAAAPHLHELAFATGMVAHLAVLDGPDVVYLDRVGGRSTADVPSRVGGRALAHCTALGKAMLAWLSPDQVEATIGGRLDTPTRQSIGDPQNLHRELHRIRVRKGVTFERGECFPHIGCVSVGIRGSNGSMAAMSLVGEVDSSLERVAPPLVAAARAVSHELFGPMIGRWGDLAHVESERRRTWQGCRRF</sequence>
<dbReference type="SUPFAM" id="SSF46785">
    <property type="entry name" value="Winged helix' DNA-binding domain"/>
    <property type="match status" value="1"/>
</dbReference>
<dbReference type="PANTHER" id="PTHR30136:SF35">
    <property type="entry name" value="HTH-TYPE TRANSCRIPTIONAL REGULATOR RV1719"/>
    <property type="match status" value="1"/>
</dbReference>
<dbReference type="RefSeq" id="WP_345416282.1">
    <property type="nucleotide sequence ID" value="NZ_BAABGT010000030.1"/>
</dbReference>
<dbReference type="Pfam" id="PF01614">
    <property type="entry name" value="IclR_C"/>
    <property type="match status" value="1"/>
</dbReference>
<dbReference type="PROSITE" id="PS51077">
    <property type="entry name" value="HTH_ICLR"/>
    <property type="match status" value="1"/>
</dbReference>
<keyword evidence="3" id="KW-0804">Transcription</keyword>
<dbReference type="SUPFAM" id="SSF55781">
    <property type="entry name" value="GAF domain-like"/>
    <property type="match status" value="1"/>
</dbReference>
<dbReference type="InterPro" id="IPR014757">
    <property type="entry name" value="Tscrpt_reg_IclR_C"/>
</dbReference>
<feature type="domain" description="HTH iclR-type" evidence="4">
    <location>
        <begin position="20"/>
        <end position="81"/>
    </location>
</feature>
<dbReference type="InterPro" id="IPR050707">
    <property type="entry name" value="HTH_MetabolicPath_Reg"/>
</dbReference>
<dbReference type="PANTHER" id="PTHR30136">
    <property type="entry name" value="HELIX-TURN-HELIX TRANSCRIPTIONAL REGULATOR, ICLR FAMILY"/>
    <property type="match status" value="1"/>
</dbReference>
<evidence type="ECO:0000313" key="6">
    <source>
        <dbReference type="EMBL" id="GAA4545256.1"/>
    </source>
</evidence>
<dbReference type="InterPro" id="IPR005471">
    <property type="entry name" value="Tscrpt_reg_IclR_N"/>
</dbReference>
<reference evidence="7" key="1">
    <citation type="journal article" date="2019" name="Int. J. Syst. Evol. Microbiol.">
        <title>The Global Catalogue of Microorganisms (GCM) 10K type strain sequencing project: providing services to taxonomists for standard genome sequencing and annotation.</title>
        <authorList>
            <consortium name="The Broad Institute Genomics Platform"/>
            <consortium name="The Broad Institute Genome Sequencing Center for Infectious Disease"/>
            <person name="Wu L."/>
            <person name="Ma J."/>
        </authorList>
    </citation>
    <scope>NUCLEOTIDE SEQUENCE [LARGE SCALE GENOMIC DNA]</scope>
    <source>
        <strain evidence="7">JCM 17906</strain>
    </source>
</reference>
<proteinExistence type="predicted"/>